<dbReference type="SUPFAM" id="SSF46689">
    <property type="entry name" value="Homeodomain-like"/>
    <property type="match status" value="1"/>
</dbReference>
<dbReference type="Pfam" id="PF21597">
    <property type="entry name" value="TetR_C_43"/>
    <property type="match status" value="1"/>
</dbReference>
<evidence type="ECO:0000259" key="5">
    <source>
        <dbReference type="PROSITE" id="PS50977"/>
    </source>
</evidence>
<dbReference type="Pfam" id="PF00440">
    <property type="entry name" value="TetR_N"/>
    <property type="match status" value="1"/>
</dbReference>
<dbReference type="InterPro" id="IPR009057">
    <property type="entry name" value="Homeodomain-like_sf"/>
</dbReference>
<proteinExistence type="predicted"/>
<sequence>MAFVSEKRGLRADAQRNRQRVLDVAQAVFAAEGIDVPVDEIARRAGLGVGTLYRHFPTKEALFAAIVVHRVEGVAEEARALARGADPGGAFFRFFARLVEEGVAKRDFVDALGGAGGDLDRATKSARTAFRQSFADLLERAQGAGAVRADVTVEDILALIAGLHVAVRRAPDAEAIRRLVTVVTDGLAPSEPAVRLARRRKR</sequence>
<dbReference type="GO" id="GO:0000976">
    <property type="term" value="F:transcription cis-regulatory region binding"/>
    <property type="evidence" value="ECO:0007669"/>
    <property type="project" value="TreeGrafter"/>
</dbReference>
<dbReference type="Proteomes" id="UP000064967">
    <property type="component" value="Chromosome"/>
</dbReference>
<dbReference type="InterPro" id="IPR001647">
    <property type="entry name" value="HTH_TetR"/>
</dbReference>
<dbReference type="OrthoDB" id="9795011at2"/>
<keyword evidence="3" id="KW-0804">Transcription</keyword>
<dbReference type="AlphaFoldDB" id="A0A0K1QFI9"/>
<reference evidence="6 7" key="1">
    <citation type="submission" date="2015-08" db="EMBL/GenBank/DDBJ databases">
        <authorList>
            <person name="Babu N.S."/>
            <person name="Beckwith C.J."/>
            <person name="Beseler K.G."/>
            <person name="Brison A."/>
            <person name="Carone J.V."/>
            <person name="Caskin T.P."/>
            <person name="Diamond M."/>
            <person name="Durham M.E."/>
            <person name="Foxe J.M."/>
            <person name="Go M."/>
            <person name="Henderson B.A."/>
            <person name="Jones I.B."/>
            <person name="McGettigan J.A."/>
            <person name="Micheletti S.J."/>
            <person name="Nasrallah M.E."/>
            <person name="Ortiz D."/>
            <person name="Piller C.R."/>
            <person name="Privatt S.R."/>
            <person name="Schneider S.L."/>
            <person name="Sharp S."/>
            <person name="Smith T.C."/>
            <person name="Stanton J.D."/>
            <person name="Ullery H.E."/>
            <person name="Wilson R.J."/>
            <person name="Serrano M.G."/>
            <person name="Buck G."/>
            <person name="Lee V."/>
            <person name="Wang Y."/>
            <person name="Carvalho R."/>
            <person name="Voegtly L."/>
            <person name="Shi R."/>
            <person name="Duckworth R."/>
            <person name="Johnson A."/>
            <person name="Loviza R."/>
            <person name="Walstead R."/>
            <person name="Shah Z."/>
            <person name="Kiflezghi M."/>
            <person name="Wade K."/>
            <person name="Ball S.L."/>
            <person name="Bradley K.W."/>
            <person name="Asai D.J."/>
            <person name="Bowman C.A."/>
            <person name="Russell D.A."/>
            <person name="Pope W.H."/>
            <person name="Jacobs-Sera D."/>
            <person name="Hendrix R.W."/>
            <person name="Hatfull G.F."/>
        </authorList>
    </citation>
    <scope>NUCLEOTIDE SEQUENCE [LARGE SCALE GENOMIC DNA]</scope>
    <source>
        <strain evidence="6 7">DSM 27648</strain>
    </source>
</reference>
<evidence type="ECO:0000256" key="2">
    <source>
        <dbReference type="ARBA" id="ARBA00023125"/>
    </source>
</evidence>
<protein>
    <submittedName>
        <fullName evidence="6">Transcriptional regulator, TetR family</fullName>
    </submittedName>
</protein>
<accession>A0A0K1QFI9</accession>
<evidence type="ECO:0000256" key="4">
    <source>
        <dbReference type="PROSITE-ProRule" id="PRU00335"/>
    </source>
</evidence>
<keyword evidence="1" id="KW-0805">Transcription regulation</keyword>
<keyword evidence="7" id="KW-1185">Reference proteome</keyword>
<dbReference type="PANTHER" id="PTHR30055:SF234">
    <property type="entry name" value="HTH-TYPE TRANSCRIPTIONAL REGULATOR BETI"/>
    <property type="match status" value="1"/>
</dbReference>
<evidence type="ECO:0000313" key="7">
    <source>
        <dbReference type="Proteomes" id="UP000064967"/>
    </source>
</evidence>
<evidence type="ECO:0000256" key="1">
    <source>
        <dbReference type="ARBA" id="ARBA00023015"/>
    </source>
</evidence>
<organism evidence="6 7">
    <name type="scientific">Labilithrix luteola</name>
    <dbReference type="NCBI Taxonomy" id="1391654"/>
    <lineage>
        <taxon>Bacteria</taxon>
        <taxon>Pseudomonadati</taxon>
        <taxon>Myxococcota</taxon>
        <taxon>Polyangia</taxon>
        <taxon>Polyangiales</taxon>
        <taxon>Labilitrichaceae</taxon>
        <taxon>Labilithrix</taxon>
    </lineage>
</organism>
<feature type="domain" description="HTH tetR-type" evidence="5">
    <location>
        <begin position="15"/>
        <end position="74"/>
    </location>
</feature>
<dbReference type="SUPFAM" id="SSF48498">
    <property type="entry name" value="Tetracyclin repressor-like, C-terminal domain"/>
    <property type="match status" value="1"/>
</dbReference>
<dbReference type="GO" id="GO:0003700">
    <property type="term" value="F:DNA-binding transcription factor activity"/>
    <property type="evidence" value="ECO:0007669"/>
    <property type="project" value="TreeGrafter"/>
</dbReference>
<dbReference type="PROSITE" id="PS50977">
    <property type="entry name" value="HTH_TETR_2"/>
    <property type="match status" value="1"/>
</dbReference>
<dbReference type="STRING" id="1391654.AKJ09_10858"/>
<dbReference type="PRINTS" id="PR00455">
    <property type="entry name" value="HTHTETR"/>
</dbReference>
<dbReference type="Gene3D" id="1.10.357.10">
    <property type="entry name" value="Tetracycline Repressor, domain 2"/>
    <property type="match status" value="1"/>
</dbReference>
<name>A0A0K1QFI9_9BACT</name>
<evidence type="ECO:0000313" key="6">
    <source>
        <dbReference type="EMBL" id="AKV04195.1"/>
    </source>
</evidence>
<feature type="DNA-binding region" description="H-T-H motif" evidence="4">
    <location>
        <begin position="37"/>
        <end position="56"/>
    </location>
</feature>
<dbReference type="InterPro" id="IPR050109">
    <property type="entry name" value="HTH-type_TetR-like_transc_reg"/>
</dbReference>
<dbReference type="PANTHER" id="PTHR30055">
    <property type="entry name" value="HTH-TYPE TRANSCRIPTIONAL REGULATOR RUTR"/>
    <property type="match status" value="1"/>
</dbReference>
<gene>
    <name evidence="6" type="ORF">AKJ09_10858</name>
</gene>
<dbReference type="InterPro" id="IPR036271">
    <property type="entry name" value="Tet_transcr_reg_TetR-rel_C_sf"/>
</dbReference>
<dbReference type="PATRIC" id="fig|1391654.3.peg.11000"/>
<dbReference type="EMBL" id="CP012333">
    <property type="protein sequence ID" value="AKV04195.1"/>
    <property type="molecule type" value="Genomic_DNA"/>
</dbReference>
<keyword evidence="2 4" id="KW-0238">DNA-binding</keyword>
<dbReference type="InterPro" id="IPR049445">
    <property type="entry name" value="TetR_SbtR-like_C"/>
</dbReference>
<dbReference type="KEGG" id="llu:AKJ09_10858"/>
<evidence type="ECO:0000256" key="3">
    <source>
        <dbReference type="ARBA" id="ARBA00023163"/>
    </source>
</evidence>